<dbReference type="InterPro" id="IPR009825">
    <property type="entry name" value="ECF_substrate-spec-like"/>
</dbReference>
<dbReference type="RefSeq" id="WP_024048283.1">
    <property type="nucleotide sequence ID" value="NZ_CABWNB010000002.1"/>
</dbReference>
<keyword evidence="3" id="KW-1185">Reference proteome</keyword>
<evidence type="ECO:0000313" key="3">
    <source>
        <dbReference type="Proteomes" id="UP000591941"/>
    </source>
</evidence>
<feature type="transmembrane region" description="Helical" evidence="1">
    <location>
        <begin position="6"/>
        <end position="24"/>
    </location>
</feature>
<feature type="transmembrane region" description="Helical" evidence="1">
    <location>
        <begin position="36"/>
        <end position="57"/>
    </location>
</feature>
<protein>
    <submittedName>
        <fullName evidence="2">Putative membrane protein</fullName>
    </submittedName>
</protein>
<comment type="caution">
    <text evidence="2">The sequence shown here is derived from an EMBL/GenBank/DDBJ whole genome shotgun (WGS) entry which is preliminary data.</text>
</comment>
<reference evidence="2 3" key="1">
    <citation type="submission" date="2020-08" db="EMBL/GenBank/DDBJ databases">
        <title>Genomic Encyclopedia of Type Strains, Phase IV (KMG-IV): sequencing the most valuable type-strain genomes for metagenomic binning, comparative biology and taxonomic classification.</title>
        <authorList>
            <person name="Goeker M."/>
        </authorList>
    </citation>
    <scope>NUCLEOTIDE SEQUENCE [LARGE SCALE GENOMIC DNA]</scope>
    <source>
        <strain evidence="2 3">DSM 21255</strain>
    </source>
</reference>
<dbReference type="GO" id="GO:0016020">
    <property type="term" value="C:membrane"/>
    <property type="evidence" value="ECO:0007669"/>
    <property type="project" value="InterPro"/>
</dbReference>
<dbReference type="GeneID" id="93486079"/>
<name>A0A841R4R1_9FIRM</name>
<keyword evidence="1" id="KW-0472">Membrane</keyword>
<sequence>MHRRMTVAALMAAAALICFVYLRIEVPMAFGLTGKVYFGYTFILIGALLTGRWYGALAGAVGLTMADLLAGYITSALPTFLSFAVLGYLAGAGADWWRARYGETKWMALTVSAVAFTIFAVVEPLIRSTFKYFVLGYPFPMAVGSAGNVFIASLLCAPATFILLAVLYPAVRRALPELTQALIRDRSKMQKSAAATTRI</sequence>
<feature type="transmembrane region" description="Helical" evidence="1">
    <location>
        <begin position="69"/>
        <end position="94"/>
    </location>
</feature>
<keyword evidence="1" id="KW-0812">Transmembrane</keyword>
<dbReference type="EMBL" id="JACHHI010000003">
    <property type="protein sequence ID" value="MBB6477768.1"/>
    <property type="molecule type" value="Genomic_DNA"/>
</dbReference>
<proteinExistence type="predicted"/>
<evidence type="ECO:0000256" key="1">
    <source>
        <dbReference type="SAM" id="Phobius"/>
    </source>
</evidence>
<keyword evidence="1" id="KW-1133">Transmembrane helix</keyword>
<dbReference type="Proteomes" id="UP000591941">
    <property type="component" value="Unassembled WGS sequence"/>
</dbReference>
<dbReference type="AlphaFoldDB" id="A0A841R4R1"/>
<feature type="transmembrane region" description="Helical" evidence="1">
    <location>
        <begin position="146"/>
        <end position="168"/>
    </location>
</feature>
<accession>A0A841R4R1</accession>
<dbReference type="Gene3D" id="1.10.1760.20">
    <property type="match status" value="1"/>
</dbReference>
<evidence type="ECO:0000313" key="2">
    <source>
        <dbReference type="EMBL" id="MBB6477768.1"/>
    </source>
</evidence>
<dbReference type="OrthoDB" id="411368at2"/>
<feature type="transmembrane region" description="Helical" evidence="1">
    <location>
        <begin position="106"/>
        <end position="126"/>
    </location>
</feature>
<organism evidence="2 3">
    <name type="scientific">Negativicoccus succinicivorans</name>
    <dbReference type="NCBI Taxonomy" id="620903"/>
    <lineage>
        <taxon>Bacteria</taxon>
        <taxon>Bacillati</taxon>
        <taxon>Bacillota</taxon>
        <taxon>Negativicutes</taxon>
        <taxon>Veillonellales</taxon>
        <taxon>Veillonellaceae</taxon>
        <taxon>Negativicoccus</taxon>
    </lineage>
</organism>
<dbReference type="Pfam" id="PF07155">
    <property type="entry name" value="ECF-ribofla_trS"/>
    <property type="match status" value="1"/>
</dbReference>
<gene>
    <name evidence="2" type="ORF">HNR45_000801</name>
</gene>